<evidence type="ECO:0000256" key="7">
    <source>
        <dbReference type="ARBA" id="ARBA00022989"/>
    </source>
</evidence>
<dbReference type="PANTHER" id="PTHR24089">
    <property type="entry name" value="SOLUTE CARRIER FAMILY 25"/>
    <property type="match status" value="1"/>
</dbReference>
<keyword evidence="3 10" id="KW-0813">Transport</keyword>
<evidence type="ECO:0000256" key="10">
    <source>
        <dbReference type="RuleBase" id="RU000488"/>
    </source>
</evidence>
<keyword evidence="12" id="KW-1185">Reference proteome</keyword>
<proteinExistence type="inferred from homology"/>
<dbReference type="KEGG" id="dcr:108209234"/>
<evidence type="ECO:0000256" key="9">
    <source>
        <dbReference type="ARBA" id="ARBA00023136"/>
    </source>
</evidence>
<dbReference type="GO" id="GO:0005743">
    <property type="term" value="C:mitochondrial inner membrane"/>
    <property type="evidence" value="ECO:0007669"/>
    <property type="project" value="UniProtKB-SubCell"/>
</dbReference>
<organism evidence="11 12">
    <name type="scientific">Daucus carota subsp. sativus</name>
    <name type="common">Carrot</name>
    <dbReference type="NCBI Taxonomy" id="79200"/>
    <lineage>
        <taxon>Eukaryota</taxon>
        <taxon>Viridiplantae</taxon>
        <taxon>Streptophyta</taxon>
        <taxon>Embryophyta</taxon>
        <taxon>Tracheophyta</taxon>
        <taxon>Spermatophyta</taxon>
        <taxon>Magnoliopsida</taxon>
        <taxon>eudicotyledons</taxon>
        <taxon>Gunneridae</taxon>
        <taxon>Pentapetalae</taxon>
        <taxon>asterids</taxon>
        <taxon>campanulids</taxon>
        <taxon>Apiales</taxon>
        <taxon>Apiaceae</taxon>
        <taxon>Apioideae</taxon>
        <taxon>Scandiceae</taxon>
        <taxon>Daucinae</taxon>
        <taxon>Daucus</taxon>
        <taxon>Daucus sect. Daucus</taxon>
    </lineage>
</organism>
<evidence type="ECO:0000256" key="3">
    <source>
        <dbReference type="ARBA" id="ARBA00022448"/>
    </source>
</evidence>
<dbReference type="Gene3D" id="1.50.40.10">
    <property type="entry name" value="Mitochondrial carrier domain"/>
    <property type="match status" value="1"/>
</dbReference>
<dbReference type="GO" id="GO:0055085">
    <property type="term" value="P:transmembrane transport"/>
    <property type="evidence" value="ECO:0007669"/>
    <property type="project" value="InterPro"/>
</dbReference>
<dbReference type="Pfam" id="PF00153">
    <property type="entry name" value="Mito_carr"/>
    <property type="match status" value="3"/>
</dbReference>
<dbReference type="AlphaFoldDB" id="A0A166CQE5"/>
<keyword evidence="7" id="KW-1133">Transmembrane helix</keyword>
<dbReference type="PRINTS" id="PR00926">
    <property type="entry name" value="MITOCARRIER"/>
</dbReference>
<evidence type="ECO:0000256" key="1">
    <source>
        <dbReference type="ARBA" id="ARBA00004448"/>
    </source>
</evidence>
<evidence type="ECO:0000256" key="5">
    <source>
        <dbReference type="ARBA" id="ARBA00022737"/>
    </source>
</evidence>
<evidence type="ECO:0000256" key="4">
    <source>
        <dbReference type="ARBA" id="ARBA00022692"/>
    </source>
</evidence>
<dbReference type="OrthoDB" id="270584at2759"/>
<name>A0A166CQE5_DAUCS</name>
<keyword evidence="4 10" id="KW-0812">Transmembrane</keyword>
<dbReference type="FunFam" id="1.50.40.10:FF:000116">
    <property type="entry name" value="Mitochondrial substrate carrier"/>
    <property type="match status" value="1"/>
</dbReference>
<comment type="subcellular location">
    <subcellularLocation>
        <location evidence="1">Mitochondrion inner membrane</location>
        <topology evidence="1">Multi-pass membrane protein</topology>
    </subcellularLocation>
</comment>
<protein>
    <submittedName>
        <fullName evidence="11">Uncharacterized protein</fullName>
    </submittedName>
</protein>
<sequence length="357" mass="38784">MASEDVVGKTGETAVTRIVNLAEEAKIAREGVKAPREFDWLTITKSLIAGGVAGGVSRTAVAPLERLKILLQVQNPHSIKYNGTVQGLKYIWRTEGFRGLFKGNGTNCARIVPNSAVKFYSYEEASKGILWLYRRQTGNEDAELTPLLRLGAGACAGIIAMSATYPMDLVRGRITVQSGNSPCQYRGIAHALATVLREEGPRALYKGWLPSVIGVIPYVGLNFAVYESLKDWLVKSRPFGLVDDSGLGVTTRLACGAAAGTVGQTVAYPLDVIRRRMQMVGWKDAASVVTGDGKNKAQLEYNGMIDTFRKTVRYEGFGALYKGLVPNSVKVVPSIAIAFVTYEIVKDVLKVEMRISD</sequence>
<evidence type="ECO:0000256" key="6">
    <source>
        <dbReference type="ARBA" id="ARBA00022792"/>
    </source>
</evidence>
<dbReference type="InterPro" id="IPR002067">
    <property type="entry name" value="MCP"/>
</dbReference>
<accession>A0A166CQE5</accession>
<dbReference type="PROSITE" id="PS50920">
    <property type="entry name" value="SOLCAR"/>
    <property type="match status" value="3"/>
</dbReference>
<dbReference type="OMA" id="DHNMAIS"/>
<keyword evidence="5" id="KW-0677">Repeat</keyword>
<keyword evidence="6" id="KW-0999">Mitochondrion inner membrane</keyword>
<dbReference type="Proteomes" id="UP000077755">
    <property type="component" value="Chromosome 2"/>
</dbReference>
<reference evidence="11" key="1">
    <citation type="journal article" date="2016" name="Nat. Genet.">
        <title>A high-quality carrot genome assembly provides new insights into carotenoid accumulation and asterid genome evolution.</title>
        <authorList>
            <person name="Iorizzo M."/>
            <person name="Ellison S."/>
            <person name="Senalik D."/>
            <person name="Zeng P."/>
            <person name="Satapoomin P."/>
            <person name="Huang J."/>
            <person name="Bowman M."/>
            <person name="Iovene M."/>
            <person name="Sanseverino W."/>
            <person name="Cavagnaro P."/>
            <person name="Yildiz M."/>
            <person name="Macko-Podgorni A."/>
            <person name="Moranska E."/>
            <person name="Grzebelus E."/>
            <person name="Grzebelus D."/>
            <person name="Ashrafi H."/>
            <person name="Zheng Z."/>
            <person name="Cheng S."/>
            <person name="Spooner D."/>
            <person name="Van Deynze A."/>
            <person name="Simon P."/>
        </authorList>
    </citation>
    <scope>NUCLEOTIDE SEQUENCE</scope>
    <source>
        <tissue evidence="11">Leaf</tissue>
    </source>
</reference>
<evidence type="ECO:0000313" key="12">
    <source>
        <dbReference type="Proteomes" id="UP000077755"/>
    </source>
</evidence>
<gene>
    <name evidence="11" type="ORF">DCAR_0205559</name>
</gene>
<evidence type="ECO:0000256" key="8">
    <source>
        <dbReference type="ARBA" id="ARBA00023128"/>
    </source>
</evidence>
<reference evidence="11" key="2">
    <citation type="submission" date="2022-03" db="EMBL/GenBank/DDBJ databases">
        <title>Draft title - Genomic analysis of global carrot germplasm unveils the trajectory of domestication and the origin of high carotenoid orange carrot.</title>
        <authorList>
            <person name="Iorizzo M."/>
            <person name="Ellison S."/>
            <person name="Senalik D."/>
            <person name="Macko-Podgorni A."/>
            <person name="Grzebelus D."/>
            <person name="Bostan H."/>
            <person name="Rolling W."/>
            <person name="Curaba J."/>
            <person name="Simon P."/>
        </authorList>
    </citation>
    <scope>NUCLEOTIDE SEQUENCE</scope>
    <source>
        <tissue evidence="11">Leaf</tissue>
    </source>
</reference>
<dbReference type="EMBL" id="CP093344">
    <property type="protein sequence ID" value="WOG86356.1"/>
    <property type="molecule type" value="Genomic_DNA"/>
</dbReference>
<dbReference type="InterPro" id="IPR018108">
    <property type="entry name" value="MCP_transmembrane"/>
</dbReference>
<dbReference type="SUPFAM" id="SSF103506">
    <property type="entry name" value="Mitochondrial carrier"/>
    <property type="match status" value="1"/>
</dbReference>
<comment type="similarity">
    <text evidence="2 10">Belongs to the mitochondrial carrier (TC 2.A.29) family.</text>
</comment>
<keyword evidence="8" id="KW-0496">Mitochondrion</keyword>
<dbReference type="InterPro" id="IPR023395">
    <property type="entry name" value="MCP_dom_sf"/>
</dbReference>
<dbReference type="Gramene" id="KZN04191">
    <property type="protein sequence ID" value="KZN04191"/>
    <property type="gene ID" value="DCAR_005028"/>
</dbReference>
<keyword evidence="9" id="KW-0472">Membrane</keyword>
<evidence type="ECO:0000313" key="11">
    <source>
        <dbReference type="EMBL" id="WOG86356.1"/>
    </source>
</evidence>
<evidence type="ECO:0000256" key="2">
    <source>
        <dbReference type="ARBA" id="ARBA00006375"/>
    </source>
</evidence>